<organism evidence="3 4">
    <name type="scientific">Dokdonella koreensis DS-123</name>
    <dbReference type="NCBI Taxonomy" id="1300342"/>
    <lineage>
        <taxon>Bacteria</taxon>
        <taxon>Pseudomonadati</taxon>
        <taxon>Pseudomonadota</taxon>
        <taxon>Gammaproteobacteria</taxon>
        <taxon>Lysobacterales</taxon>
        <taxon>Rhodanobacteraceae</taxon>
        <taxon>Dokdonella</taxon>
    </lineage>
</organism>
<evidence type="ECO:0000256" key="1">
    <source>
        <dbReference type="SAM" id="SignalP"/>
    </source>
</evidence>
<sequence>MAAMLKKLLPVAAGLLVAFAAYAATVELADQHPARYTVKKGDTLWDISARFLKKPWLWPEIWQVNPQVRNPHLIYPGDELVLGIGSGGPALSSIRARATPLDQAIPPIPLSDLKQFLTHTRILSDEQLRNAPHVVGIEEDRLRGTSGQLVYVRGLDAQPGQKLALVRPIGRYYDTPPDVKGDPQVLNRQERDTRDGRRALLWRDGPHQISLKGRVRFLGYEVLDYATVEVTRAGDPASVLVGEADFEVRPGDFVLPFEDRPYDDEYVPHPPGEVPDGMRVVAFTDALNAVGPKQVVALSRGAENGVENGQVYSIYHSGETVTDRTDYPDRSTRRFFNPKDAKVQLPPEFVGHVLVFRTFDQVSYGLVMDTVKPIRLGDWLHDPDSTP</sequence>
<evidence type="ECO:0000259" key="2">
    <source>
        <dbReference type="PROSITE" id="PS51782"/>
    </source>
</evidence>
<dbReference type="PROSITE" id="PS51782">
    <property type="entry name" value="LYSM"/>
    <property type="match status" value="1"/>
</dbReference>
<dbReference type="InterPro" id="IPR052196">
    <property type="entry name" value="Bact_Kbp"/>
</dbReference>
<dbReference type="EMBL" id="CP015249">
    <property type="protein sequence ID" value="ANB16499.1"/>
    <property type="molecule type" value="Genomic_DNA"/>
</dbReference>
<dbReference type="SMART" id="SM00257">
    <property type="entry name" value="LysM"/>
    <property type="match status" value="1"/>
</dbReference>
<reference evidence="3 4" key="1">
    <citation type="submission" date="2016-04" db="EMBL/GenBank/DDBJ databases">
        <title>Complete genome sequence of Dokdonella koreensis DS-123T.</title>
        <authorList>
            <person name="Kim J.F."/>
            <person name="Lee H."/>
            <person name="Kwak M.-J."/>
        </authorList>
    </citation>
    <scope>NUCLEOTIDE SEQUENCE [LARGE SCALE GENOMIC DNA]</scope>
    <source>
        <strain evidence="3 4">DS-123</strain>
    </source>
</reference>
<feature type="domain" description="LysM" evidence="2">
    <location>
        <begin position="34"/>
        <end position="82"/>
    </location>
</feature>
<keyword evidence="4" id="KW-1185">Reference proteome</keyword>
<gene>
    <name evidence="3" type="ORF">I596_462</name>
</gene>
<name>A0A167GFG7_9GAMM</name>
<feature type="signal peptide" evidence="1">
    <location>
        <begin position="1"/>
        <end position="23"/>
    </location>
</feature>
<evidence type="ECO:0000313" key="3">
    <source>
        <dbReference type="EMBL" id="ANB16499.1"/>
    </source>
</evidence>
<proteinExistence type="predicted"/>
<dbReference type="PATRIC" id="fig|1300342.3.peg.451"/>
<protein>
    <submittedName>
        <fullName evidence="3">LysM domain-containing protein</fullName>
    </submittedName>
</protein>
<dbReference type="Gene3D" id="3.10.350.10">
    <property type="entry name" value="LysM domain"/>
    <property type="match status" value="1"/>
</dbReference>
<dbReference type="Proteomes" id="UP000076830">
    <property type="component" value="Chromosome"/>
</dbReference>
<accession>A0A167GFG7</accession>
<dbReference type="PANTHER" id="PTHR34700:SF4">
    <property type="entry name" value="PHAGE-LIKE ELEMENT PBSX PROTEIN XKDP"/>
    <property type="match status" value="1"/>
</dbReference>
<keyword evidence="1" id="KW-0732">Signal</keyword>
<dbReference type="CDD" id="cd00118">
    <property type="entry name" value="LysM"/>
    <property type="match status" value="1"/>
</dbReference>
<dbReference type="SUPFAM" id="SSF54106">
    <property type="entry name" value="LysM domain"/>
    <property type="match status" value="1"/>
</dbReference>
<dbReference type="InterPro" id="IPR036779">
    <property type="entry name" value="LysM_dom_sf"/>
</dbReference>
<dbReference type="STRING" id="1300342.I596_462"/>
<dbReference type="Pfam" id="PF01476">
    <property type="entry name" value="LysM"/>
    <property type="match status" value="1"/>
</dbReference>
<dbReference type="AlphaFoldDB" id="A0A167GFG7"/>
<evidence type="ECO:0000313" key="4">
    <source>
        <dbReference type="Proteomes" id="UP000076830"/>
    </source>
</evidence>
<dbReference type="KEGG" id="dko:I596_462"/>
<feature type="chain" id="PRO_5007886869" evidence="1">
    <location>
        <begin position="24"/>
        <end position="387"/>
    </location>
</feature>
<dbReference type="PANTHER" id="PTHR34700">
    <property type="entry name" value="POTASSIUM BINDING PROTEIN KBP"/>
    <property type="match status" value="1"/>
</dbReference>
<dbReference type="InterPro" id="IPR018392">
    <property type="entry name" value="LysM"/>
</dbReference>